<reference evidence="2" key="1">
    <citation type="submission" date="2016-11" db="EMBL/GenBank/DDBJ databases">
        <authorList>
            <person name="Varghese N."/>
            <person name="Submissions S."/>
        </authorList>
    </citation>
    <scope>NUCLEOTIDE SEQUENCE [LARGE SCALE GENOMIC DNA]</scope>
    <source>
        <strain evidence="2">DSM 100564</strain>
    </source>
</reference>
<name>A0A1M6H1K7_9RHOB</name>
<keyword evidence="2" id="KW-1185">Reference proteome</keyword>
<dbReference type="STRING" id="1470563.SAMN05444000_105193"/>
<dbReference type="EMBL" id="FQZQ01000005">
    <property type="protein sequence ID" value="SHJ16036.1"/>
    <property type="molecule type" value="Genomic_DNA"/>
</dbReference>
<evidence type="ECO:0000313" key="1">
    <source>
        <dbReference type="EMBL" id="SHJ16036.1"/>
    </source>
</evidence>
<evidence type="ECO:0000313" key="2">
    <source>
        <dbReference type="Proteomes" id="UP000183982"/>
    </source>
</evidence>
<gene>
    <name evidence="1" type="ORF">SAMN05444000_105193</name>
</gene>
<dbReference type="AlphaFoldDB" id="A0A1M6H1K7"/>
<protein>
    <submittedName>
        <fullName evidence="1">Uncharacterized protein</fullName>
    </submittedName>
</protein>
<accession>A0A1M6H1K7</accession>
<dbReference type="Proteomes" id="UP000183982">
    <property type="component" value="Unassembled WGS sequence"/>
</dbReference>
<sequence>MRLSNPISGPLTGGKIAYFVLQLQKDMRILHRCYAFTPYPNHLLGVITGATPKRQEQ</sequence>
<proteinExistence type="predicted"/>
<organism evidence="1 2">
    <name type="scientific">Shimia gijangensis</name>
    <dbReference type="NCBI Taxonomy" id="1470563"/>
    <lineage>
        <taxon>Bacteria</taxon>
        <taxon>Pseudomonadati</taxon>
        <taxon>Pseudomonadota</taxon>
        <taxon>Alphaproteobacteria</taxon>
        <taxon>Rhodobacterales</taxon>
        <taxon>Roseobacteraceae</taxon>
    </lineage>
</organism>